<protein>
    <submittedName>
        <fullName evidence="1">Uncharacterized protein</fullName>
    </submittedName>
</protein>
<evidence type="ECO:0000313" key="2">
    <source>
        <dbReference type="Proteomes" id="UP001589607"/>
    </source>
</evidence>
<name>A0ABV5GIL7_9FLAO</name>
<dbReference type="RefSeq" id="WP_236458163.1">
    <property type="nucleotide sequence ID" value="NZ_CBCSGE010000015.1"/>
</dbReference>
<reference evidence="1 2" key="1">
    <citation type="submission" date="2024-09" db="EMBL/GenBank/DDBJ databases">
        <authorList>
            <person name="Sun Q."/>
            <person name="Mori K."/>
        </authorList>
    </citation>
    <scope>NUCLEOTIDE SEQUENCE [LARGE SCALE GENOMIC DNA]</scope>
    <source>
        <strain evidence="1 2">CECT 7955</strain>
    </source>
</reference>
<dbReference type="EMBL" id="JBHMEY010000004">
    <property type="protein sequence ID" value="MFB9095218.1"/>
    <property type="molecule type" value="Genomic_DNA"/>
</dbReference>
<gene>
    <name evidence="1" type="ORF">ACFFVF_01705</name>
</gene>
<sequence length="244" mass="27039">MAVKTTRKYKLKDVEMLTSAATIIDNAIANKTVLQSKRSTWTDAFFNDLKSQIESTTENFLGKDAAKEMREATQIVVSLQAKAQNDLSEFKTQIAQDFKKTPAKKDEILNTLGFAAHYKKVKTGDQEALVQLLYQFKTNIVPALNTEIVEKGIAQATIDAIVGYANTLKQANITQEGKKGTRKETTEEAIVAFNNIYEQVISVATIARNLYKTEKTKQDLFSFSKVSATMNSKSTTSSTTAKKA</sequence>
<keyword evidence="2" id="KW-1185">Reference proteome</keyword>
<dbReference type="Proteomes" id="UP001589607">
    <property type="component" value="Unassembled WGS sequence"/>
</dbReference>
<proteinExistence type="predicted"/>
<evidence type="ECO:0000313" key="1">
    <source>
        <dbReference type="EMBL" id="MFB9095218.1"/>
    </source>
</evidence>
<accession>A0ABV5GIL7</accession>
<organism evidence="1 2">
    <name type="scientific">Flavobacterium jumunjinense</name>
    <dbReference type="NCBI Taxonomy" id="998845"/>
    <lineage>
        <taxon>Bacteria</taxon>
        <taxon>Pseudomonadati</taxon>
        <taxon>Bacteroidota</taxon>
        <taxon>Flavobacteriia</taxon>
        <taxon>Flavobacteriales</taxon>
        <taxon>Flavobacteriaceae</taxon>
        <taxon>Flavobacterium</taxon>
    </lineage>
</organism>
<comment type="caution">
    <text evidence="1">The sequence shown here is derived from an EMBL/GenBank/DDBJ whole genome shotgun (WGS) entry which is preliminary data.</text>
</comment>